<keyword evidence="3" id="KW-0819">tRNA processing</keyword>
<reference evidence="6" key="1">
    <citation type="journal article" date="2022" name="Proc. Natl. Acad. Sci. U.S.A.">
        <title>Life cycle and functional genomics of the unicellular red alga Galdieria for elucidating algal and plant evolution and industrial use.</title>
        <authorList>
            <person name="Hirooka S."/>
            <person name="Itabashi T."/>
            <person name="Ichinose T.M."/>
            <person name="Onuma R."/>
            <person name="Fujiwara T."/>
            <person name="Yamashita S."/>
            <person name="Jong L.W."/>
            <person name="Tomita R."/>
            <person name="Iwane A.H."/>
            <person name="Miyagishima S.Y."/>
        </authorList>
    </citation>
    <scope>NUCLEOTIDE SEQUENCE</scope>
    <source>
        <strain evidence="6">NBRC 102759</strain>
    </source>
</reference>
<dbReference type="PANTHER" id="PTHR43468:SF1">
    <property type="entry name" value="TRNA-GUANOSINE(34) QUEUINE TRANSGLYCOSYLASE"/>
    <property type="match status" value="1"/>
</dbReference>
<dbReference type="InterPro" id="IPR036511">
    <property type="entry name" value="TGT-like_sf"/>
</dbReference>
<dbReference type="Gene3D" id="3.20.20.105">
    <property type="entry name" value="Queuine tRNA-ribosyltransferase-like"/>
    <property type="match status" value="1"/>
</dbReference>
<dbReference type="NCBIfam" id="TIGR00430">
    <property type="entry name" value="Q_tRNA_tgt"/>
    <property type="match status" value="1"/>
</dbReference>
<feature type="domain" description="tRNA-guanine(15) transglycosylase-like" evidence="5">
    <location>
        <begin position="65"/>
        <end position="425"/>
    </location>
</feature>
<evidence type="ECO:0000256" key="4">
    <source>
        <dbReference type="ARBA" id="ARBA00022723"/>
    </source>
</evidence>
<dbReference type="Proteomes" id="UP001061958">
    <property type="component" value="Unassembled WGS sequence"/>
</dbReference>
<protein>
    <recommendedName>
        <fullName evidence="5">tRNA-guanine(15) transglycosylase-like domain-containing protein</fullName>
    </recommendedName>
</protein>
<dbReference type="OrthoDB" id="10249838at2759"/>
<keyword evidence="2" id="KW-0808">Transferase</keyword>
<organism evidence="6 7">
    <name type="scientific">Galdieria partita</name>
    <dbReference type="NCBI Taxonomy" id="83374"/>
    <lineage>
        <taxon>Eukaryota</taxon>
        <taxon>Rhodophyta</taxon>
        <taxon>Bangiophyceae</taxon>
        <taxon>Galdieriales</taxon>
        <taxon>Galdieriaceae</taxon>
        <taxon>Galdieria</taxon>
    </lineage>
</organism>
<evidence type="ECO:0000313" key="6">
    <source>
        <dbReference type="EMBL" id="GJQ10627.1"/>
    </source>
</evidence>
<dbReference type="EMBL" id="BQMJ01000017">
    <property type="protein sequence ID" value="GJQ10627.1"/>
    <property type="molecule type" value="Genomic_DNA"/>
</dbReference>
<evidence type="ECO:0000256" key="3">
    <source>
        <dbReference type="ARBA" id="ARBA00022694"/>
    </source>
</evidence>
<dbReference type="GO" id="GO:0008479">
    <property type="term" value="F:tRNA-guanosine(34) queuine transglycosylase activity"/>
    <property type="evidence" value="ECO:0007669"/>
    <property type="project" value="InterPro"/>
</dbReference>
<dbReference type="GO" id="GO:0006400">
    <property type="term" value="P:tRNA modification"/>
    <property type="evidence" value="ECO:0007669"/>
    <property type="project" value="InterPro"/>
</dbReference>
<gene>
    <name evidence="6" type="ORF">GpartN1_g2418.t1</name>
</gene>
<dbReference type="InterPro" id="IPR004803">
    <property type="entry name" value="TGT"/>
</dbReference>
<accession>A0A9C7UPL5</accession>
<evidence type="ECO:0000259" key="5">
    <source>
        <dbReference type="Pfam" id="PF01702"/>
    </source>
</evidence>
<keyword evidence="1" id="KW-0328">Glycosyltransferase</keyword>
<evidence type="ECO:0000256" key="1">
    <source>
        <dbReference type="ARBA" id="ARBA00022676"/>
    </source>
</evidence>
<comment type="caution">
    <text evidence="6">The sequence shown here is derived from an EMBL/GenBank/DDBJ whole genome shotgun (WGS) entry which is preliminary data.</text>
</comment>
<keyword evidence="4" id="KW-0479">Metal-binding</keyword>
<proteinExistence type="predicted"/>
<dbReference type="PANTHER" id="PTHR43468">
    <property type="match status" value="1"/>
</dbReference>
<evidence type="ECO:0000256" key="2">
    <source>
        <dbReference type="ARBA" id="ARBA00022679"/>
    </source>
</evidence>
<dbReference type="InterPro" id="IPR002616">
    <property type="entry name" value="tRNA_ribo_trans-like"/>
</dbReference>
<sequence>MNAIHFVRRLLGCFHGLDKRYYFSYQVDCHPNRRQFCQTATHVEEKRELKDFFRFQVIHQSSKSRARVGRIHTPHGVIDTPAYVAVATNAALKHVDHRLVGEAGQQLMFCNTYHLLLHPGPSVIESAGGLHKFMNRKGAIITDSGGFQVFSLSHGSVYDELNMKSRSGRNKKLTNLLLSVTEEGATFRSYRDGSKITLTPEYSVQIQKCLKGDIIIPLDELPPYHMERSKLEESVNLTHRWELRSLQEHQRNIQSQAMYAVIHGGIDNELRQKSIDFLCSLPFDGFAIGGSLGKNRQELFQLLEFVMPRLPTAYPNHLLGIADLESIERVVPLGVDTMDSCYPFRVGRHGNLFTRRGVLHISQSKYKNIFEPPDPEWGLKDVTLAYLHHLVKAREPMALTLLSLHNAIFMVEYMKDIRNRILNDEI</sequence>
<keyword evidence="7" id="KW-1185">Reference proteome</keyword>
<dbReference type="AlphaFoldDB" id="A0A9C7UPL5"/>
<dbReference type="NCBIfam" id="TIGR00449">
    <property type="entry name" value="tgt_general"/>
    <property type="match status" value="1"/>
</dbReference>
<dbReference type="SUPFAM" id="SSF51713">
    <property type="entry name" value="tRNA-guanine transglycosylase"/>
    <property type="match status" value="1"/>
</dbReference>
<reference evidence="6" key="2">
    <citation type="submission" date="2022-01" db="EMBL/GenBank/DDBJ databases">
        <authorList>
            <person name="Hirooka S."/>
            <person name="Miyagishima S.Y."/>
        </authorList>
    </citation>
    <scope>NUCLEOTIDE SEQUENCE</scope>
    <source>
        <strain evidence="6">NBRC 102759</strain>
    </source>
</reference>
<name>A0A9C7UPL5_9RHOD</name>
<dbReference type="GO" id="GO:0046872">
    <property type="term" value="F:metal ion binding"/>
    <property type="evidence" value="ECO:0007669"/>
    <property type="project" value="UniProtKB-KW"/>
</dbReference>
<dbReference type="Pfam" id="PF01702">
    <property type="entry name" value="TGT"/>
    <property type="match status" value="1"/>
</dbReference>
<evidence type="ECO:0000313" key="7">
    <source>
        <dbReference type="Proteomes" id="UP001061958"/>
    </source>
</evidence>